<feature type="compositionally biased region" description="Low complexity" evidence="1">
    <location>
        <begin position="160"/>
        <end position="171"/>
    </location>
</feature>
<feature type="compositionally biased region" description="Low complexity" evidence="1">
    <location>
        <begin position="37"/>
        <end position="50"/>
    </location>
</feature>
<dbReference type="EMBL" id="CALLCH030000001">
    <property type="protein sequence ID" value="CAI4210557.1"/>
    <property type="molecule type" value="Genomic_DNA"/>
</dbReference>
<evidence type="ECO:0000313" key="2">
    <source>
        <dbReference type="EMBL" id="CAI4210557.1"/>
    </source>
</evidence>
<gene>
    <name evidence="2" type="ORF">PPNO1_LOCUS359</name>
</gene>
<keyword evidence="3" id="KW-1185">Reference proteome</keyword>
<name>A0A9P1GUK8_9PEZI</name>
<dbReference type="AlphaFoldDB" id="A0A9P1GUK8"/>
<organism evidence="2 3">
    <name type="scientific">Parascedosporium putredinis</name>
    <dbReference type="NCBI Taxonomy" id="1442378"/>
    <lineage>
        <taxon>Eukaryota</taxon>
        <taxon>Fungi</taxon>
        <taxon>Dikarya</taxon>
        <taxon>Ascomycota</taxon>
        <taxon>Pezizomycotina</taxon>
        <taxon>Sordariomycetes</taxon>
        <taxon>Hypocreomycetidae</taxon>
        <taxon>Microascales</taxon>
        <taxon>Microascaceae</taxon>
        <taxon>Parascedosporium</taxon>
    </lineage>
</organism>
<feature type="compositionally biased region" description="Polar residues" evidence="1">
    <location>
        <begin position="127"/>
        <end position="137"/>
    </location>
</feature>
<dbReference type="Proteomes" id="UP000838763">
    <property type="component" value="Unassembled WGS sequence"/>
</dbReference>
<evidence type="ECO:0000256" key="1">
    <source>
        <dbReference type="SAM" id="MobiDB-lite"/>
    </source>
</evidence>
<protein>
    <submittedName>
        <fullName evidence="2">Uncharacterized protein</fullName>
    </submittedName>
</protein>
<reference evidence="2" key="1">
    <citation type="submission" date="2022-11" db="EMBL/GenBank/DDBJ databases">
        <authorList>
            <person name="Scott C."/>
            <person name="Bruce N."/>
        </authorList>
    </citation>
    <scope>NUCLEOTIDE SEQUENCE</scope>
</reference>
<feature type="compositionally biased region" description="Polar residues" evidence="1">
    <location>
        <begin position="91"/>
        <end position="100"/>
    </location>
</feature>
<evidence type="ECO:0000313" key="3">
    <source>
        <dbReference type="Proteomes" id="UP000838763"/>
    </source>
</evidence>
<comment type="caution">
    <text evidence="2">The sequence shown here is derived from an EMBL/GenBank/DDBJ whole genome shotgun (WGS) entry which is preliminary data.</text>
</comment>
<sequence length="171" mass="17688">MAPPVTKPAPSVQTKKVRAPASTKEPVTRIPKSGTRAPAAKKSPAKATKAGPRSANTSQAATPKRPTPEKAEIKVSGPGNPPESTDKGLDQITSGLNQIRISLVSKSRETGAPVAAKPMPRIRFIKSGQNSGTTSPDPTGPSDVLPSVPVRNEGYGDVTPPIQSPLEPLPP</sequence>
<proteinExistence type="predicted"/>
<feature type="region of interest" description="Disordered" evidence="1">
    <location>
        <begin position="1"/>
        <end position="171"/>
    </location>
</feature>
<accession>A0A9P1GUK8</accession>